<organism evidence="1 2">
    <name type="scientific">Thalictrum thalictroides</name>
    <name type="common">Rue-anemone</name>
    <name type="synonym">Anemone thalictroides</name>
    <dbReference type="NCBI Taxonomy" id="46969"/>
    <lineage>
        <taxon>Eukaryota</taxon>
        <taxon>Viridiplantae</taxon>
        <taxon>Streptophyta</taxon>
        <taxon>Embryophyta</taxon>
        <taxon>Tracheophyta</taxon>
        <taxon>Spermatophyta</taxon>
        <taxon>Magnoliopsida</taxon>
        <taxon>Ranunculales</taxon>
        <taxon>Ranunculaceae</taxon>
        <taxon>Thalictroideae</taxon>
        <taxon>Thalictrum</taxon>
    </lineage>
</organism>
<dbReference type="EMBL" id="JABWDY010037645">
    <property type="protein sequence ID" value="KAF5180296.1"/>
    <property type="molecule type" value="Genomic_DNA"/>
</dbReference>
<reference evidence="1 2" key="1">
    <citation type="submission" date="2020-06" db="EMBL/GenBank/DDBJ databases">
        <title>Transcriptomic and genomic resources for Thalictrum thalictroides and T. hernandezii: Facilitating candidate gene discovery in an emerging model plant lineage.</title>
        <authorList>
            <person name="Arias T."/>
            <person name="Riano-Pachon D.M."/>
            <person name="Di Stilio V.S."/>
        </authorList>
    </citation>
    <scope>NUCLEOTIDE SEQUENCE [LARGE SCALE GENOMIC DNA]</scope>
    <source>
        <strain evidence="2">cv. WT478/WT964</strain>
        <tissue evidence="1">Leaves</tissue>
    </source>
</reference>
<evidence type="ECO:0000313" key="2">
    <source>
        <dbReference type="Proteomes" id="UP000554482"/>
    </source>
</evidence>
<sequence>MMILDPKLMFNNSTWAEGVVMEFLINVEECGRVRGVVATGRVHVHLREEEFEISGVEPHKF</sequence>
<name>A0A7J6V5M8_THATH</name>
<keyword evidence="2" id="KW-1185">Reference proteome</keyword>
<accession>A0A7J6V5M8</accession>
<protein>
    <submittedName>
        <fullName evidence="1">Uncharacterized protein</fullName>
    </submittedName>
</protein>
<dbReference type="AlphaFoldDB" id="A0A7J6V5M8"/>
<evidence type="ECO:0000313" key="1">
    <source>
        <dbReference type="EMBL" id="KAF5180296.1"/>
    </source>
</evidence>
<comment type="caution">
    <text evidence="1">The sequence shown here is derived from an EMBL/GenBank/DDBJ whole genome shotgun (WGS) entry which is preliminary data.</text>
</comment>
<gene>
    <name evidence="1" type="ORF">FRX31_030115</name>
</gene>
<proteinExistence type="predicted"/>
<dbReference type="Proteomes" id="UP000554482">
    <property type="component" value="Unassembled WGS sequence"/>
</dbReference>